<name>A0A368VX04_9ACTN</name>
<sequence length="133" mass="14378">MTDSQQVASSLSATNNAMQEIISSAGQGQFQVTPEAGDELITIFQEYADYLNARLGDMHIVKRRTPLGDSPAGQAIADFNEQVATGGEDSFEQAILQSREQIPQVIEAIKKGIALYQEIDEGNATGFGERAQQ</sequence>
<accession>A0A368VX04</accession>
<dbReference type="RefSeq" id="WP_114451715.1">
    <property type="nucleotide sequence ID" value="NZ_QPJC01000002.1"/>
</dbReference>
<gene>
    <name evidence="1" type="ORF">DFQ14_102148</name>
</gene>
<proteinExistence type="predicted"/>
<comment type="caution">
    <text evidence="1">The sequence shown here is derived from an EMBL/GenBank/DDBJ whole genome shotgun (WGS) entry which is preliminary data.</text>
</comment>
<evidence type="ECO:0008006" key="3">
    <source>
        <dbReference type="Google" id="ProtNLM"/>
    </source>
</evidence>
<protein>
    <recommendedName>
        <fullName evidence="3">PE family protein</fullName>
    </recommendedName>
</protein>
<dbReference type="AlphaFoldDB" id="A0A368VX04"/>
<evidence type="ECO:0000313" key="1">
    <source>
        <dbReference type="EMBL" id="RCW45847.1"/>
    </source>
</evidence>
<organism evidence="1 2">
    <name type="scientific">Halopolyspora algeriensis</name>
    <dbReference type="NCBI Taxonomy" id="1500506"/>
    <lineage>
        <taxon>Bacteria</taxon>
        <taxon>Bacillati</taxon>
        <taxon>Actinomycetota</taxon>
        <taxon>Actinomycetes</taxon>
        <taxon>Actinomycetes incertae sedis</taxon>
        <taxon>Halopolyspora</taxon>
    </lineage>
</organism>
<dbReference type="EMBL" id="QPJC01000002">
    <property type="protein sequence ID" value="RCW45847.1"/>
    <property type="molecule type" value="Genomic_DNA"/>
</dbReference>
<dbReference type="Proteomes" id="UP000253495">
    <property type="component" value="Unassembled WGS sequence"/>
</dbReference>
<reference evidence="1 2" key="1">
    <citation type="submission" date="2018-07" db="EMBL/GenBank/DDBJ databases">
        <title>Genomic Encyclopedia of Type Strains, Phase III (KMG-III): the genomes of soil and plant-associated and newly described type strains.</title>
        <authorList>
            <person name="Whitman W."/>
        </authorList>
    </citation>
    <scope>NUCLEOTIDE SEQUENCE [LARGE SCALE GENOMIC DNA]</scope>
    <source>
        <strain evidence="1 2">CECT 8575</strain>
    </source>
</reference>
<dbReference type="OrthoDB" id="5185679at2"/>
<keyword evidence="2" id="KW-1185">Reference proteome</keyword>
<evidence type="ECO:0000313" key="2">
    <source>
        <dbReference type="Proteomes" id="UP000253495"/>
    </source>
</evidence>